<name>A0AA37T602_9GAMM</name>
<dbReference type="InterPro" id="IPR036465">
    <property type="entry name" value="vWFA_dom_sf"/>
</dbReference>
<dbReference type="SUPFAM" id="SSF53300">
    <property type="entry name" value="vWA-like"/>
    <property type="match status" value="1"/>
</dbReference>
<reference evidence="4 5" key="1">
    <citation type="journal article" date="2014" name="Int. J. Syst. Evol. Microbiol.">
        <title>Complete genome sequence of Corynebacterium casei LMG S-19264T (=DSM 44701T), isolated from a smear-ripened cheese.</title>
        <authorList>
            <consortium name="US DOE Joint Genome Institute (JGI-PGF)"/>
            <person name="Walter F."/>
            <person name="Albersmeier A."/>
            <person name="Kalinowski J."/>
            <person name="Ruckert C."/>
        </authorList>
    </citation>
    <scope>NUCLEOTIDE SEQUENCE [LARGE SCALE GENOMIC DNA]</scope>
    <source>
        <strain evidence="4 5">NBRC 110095</strain>
    </source>
</reference>
<evidence type="ECO:0000259" key="3">
    <source>
        <dbReference type="PROSITE" id="PS50234"/>
    </source>
</evidence>
<organism evidence="4 5">
    <name type="scientific">Marinibactrum halimedae</name>
    <dbReference type="NCBI Taxonomy" id="1444977"/>
    <lineage>
        <taxon>Bacteria</taxon>
        <taxon>Pseudomonadati</taxon>
        <taxon>Pseudomonadota</taxon>
        <taxon>Gammaproteobacteria</taxon>
        <taxon>Cellvibrionales</taxon>
        <taxon>Cellvibrionaceae</taxon>
        <taxon>Marinibactrum</taxon>
    </lineage>
</organism>
<feature type="region of interest" description="Disordered" evidence="1">
    <location>
        <begin position="520"/>
        <end position="559"/>
    </location>
</feature>
<protein>
    <recommendedName>
        <fullName evidence="3">VWFA domain-containing protein</fullName>
    </recommendedName>
</protein>
<feature type="compositionally biased region" description="Basic and acidic residues" evidence="1">
    <location>
        <begin position="603"/>
        <end position="619"/>
    </location>
</feature>
<keyword evidence="2" id="KW-0812">Transmembrane</keyword>
<dbReference type="PROSITE" id="PS50234">
    <property type="entry name" value="VWFA"/>
    <property type="match status" value="1"/>
</dbReference>
<feature type="domain" description="VWFA" evidence="3">
    <location>
        <begin position="37"/>
        <end position="219"/>
    </location>
</feature>
<gene>
    <name evidence="4" type="ORF">GCM10007877_20190</name>
</gene>
<keyword evidence="2" id="KW-0472">Membrane</keyword>
<feature type="compositionally biased region" description="Acidic residues" evidence="1">
    <location>
        <begin position="549"/>
        <end position="559"/>
    </location>
</feature>
<evidence type="ECO:0000256" key="1">
    <source>
        <dbReference type="SAM" id="MobiDB-lite"/>
    </source>
</evidence>
<feature type="compositionally biased region" description="Acidic residues" evidence="1">
    <location>
        <begin position="713"/>
        <end position="724"/>
    </location>
</feature>
<evidence type="ECO:0000313" key="5">
    <source>
        <dbReference type="Proteomes" id="UP001156870"/>
    </source>
</evidence>
<keyword evidence="5" id="KW-1185">Reference proteome</keyword>
<dbReference type="AlphaFoldDB" id="A0AA37T602"/>
<accession>A0AA37T602</accession>
<proteinExistence type="predicted"/>
<comment type="caution">
    <text evidence="4">The sequence shown here is derived from an EMBL/GenBank/DDBJ whole genome shotgun (WGS) entry which is preliminary data.</text>
</comment>
<evidence type="ECO:0000313" key="4">
    <source>
        <dbReference type="EMBL" id="GLS26304.1"/>
    </source>
</evidence>
<evidence type="ECO:0000256" key="2">
    <source>
        <dbReference type="SAM" id="Phobius"/>
    </source>
</evidence>
<dbReference type="PANTHER" id="PTHR45737:SF6">
    <property type="entry name" value="VON WILLEBRAND FACTOR A DOMAIN-CONTAINING PROTEIN 5A"/>
    <property type="match status" value="1"/>
</dbReference>
<keyword evidence="2" id="KW-1133">Transmembrane helix</keyword>
<feature type="region of interest" description="Disordered" evidence="1">
    <location>
        <begin position="594"/>
        <end position="730"/>
    </location>
</feature>
<feature type="compositionally biased region" description="Acidic residues" evidence="1">
    <location>
        <begin position="633"/>
        <end position="649"/>
    </location>
</feature>
<dbReference type="EMBL" id="BSPD01000042">
    <property type="protein sequence ID" value="GLS26304.1"/>
    <property type="molecule type" value="Genomic_DNA"/>
</dbReference>
<sequence>MLPVLSFREVASLSMVLFTVLWMVTFSAMAQSPQKADVRLVIDISGSMKQNDPNNLRRPAVDLLVKLLPEGSKAGVWTFGQSVDQLVSHQVVDEQWAKNASAKARNIHSSGLYTNIGQALETALADASTLDKTFRSNIILLTDGMVDISKEQDDNLVEWRRIVDETIPKLKEAGVVVHTIALSDNADTRLLNRLALSTDGIAAVAKTADELMQVFLQAFDQAAPSEQLPLDGDTFVVDSSVEEFTALIFRSSSTPTELLGPDQTRYSEARSGMDEDVNWYATDRYDLVTLKKPLEGEWSVRADMAPGSRITVISNLNVYVEPMPTNIFRGQTIPLSLRLQEDGKTIDRPEFLELLDVTVTKIAPSEQEWKMTLSDPNNLPNDGVYSTELEGFTELGNHDLIAKVDGKSFFRQFTHTVSVRDAFNIHLRSENNNGEVRYLLSITPNAQTLNFKKTSVVARVKNPTGRSSIKPIPLKPNDVWELEIVPKEEGQYAITLAISVVENNGNRYQYDHPVETFYYPEKNAPKKKSSENTDEDDATQKDEDAKQDIDEDVEEGDESEEESSLLLYILLGVGNVVVLGVAYFAYRVIVGNSKSDESSEDEGEKKESDSDTNSEKEAEPEPAQTESLAMADIGEDEDLSREDDSSDTDSPEKSLTGTDLASDEPITESDIPMDSGSDELPPAPMDDLDAMLAETADEDEEFSLDDFSAGDIAGDDFSDDDFGGDDNTKS</sequence>
<dbReference type="Proteomes" id="UP001156870">
    <property type="component" value="Unassembled WGS sequence"/>
</dbReference>
<dbReference type="PANTHER" id="PTHR45737">
    <property type="entry name" value="VON WILLEBRAND FACTOR A DOMAIN-CONTAINING PROTEIN 5A"/>
    <property type="match status" value="1"/>
</dbReference>
<feature type="compositionally biased region" description="Acidic residues" evidence="1">
    <location>
        <begin position="695"/>
        <end position="704"/>
    </location>
</feature>
<dbReference type="Gene3D" id="3.40.50.410">
    <property type="entry name" value="von Willebrand factor, type A domain"/>
    <property type="match status" value="1"/>
</dbReference>
<dbReference type="CDD" id="cd00198">
    <property type="entry name" value="vWFA"/>
    <property type="match status" value="1"/>
</dbReference>
<dbReference type="Pfam" id="PF00092">
    <property type="entry name" value="VWA"/>
    <property type="match status" value="1"/>
</dbReference>
<dbReference type="SMART" id="SM00327">
    <property type="entry name" value="VWA"/>
    <property type="match status" value="1"/>
</dbReference>
<feature type="compositionally biased region" description="Basic and acidic residues" evidence="1">
    <location>
        <begin position="538"/>
        <end position="548"/>
    </location>
</feature>
<feature type="transmembrane region" description="Helical" evidence="2">
    <location>
        <begin position="565"/>
        <end position="586"/>
    </location>
</feature>
<dbReference type="InterPro" id="IPR002035">
    <property type="entry name" value="VWF_A"/>
</dbReference>